<dbReference type="AlphaFoldDB" id="A0A7W9W8Q7"/>
<comment type="caution">
    <text evidence="2">The sequence shown here is derived from an EMBL/GenBank/DDBJ whole genome shotgun (WGS) entry which is preliminary data.</text>
</comment>
<accession>A0A7W9W8Q7</accession>
<keyword evidence="3" id="KW-1185">Reference proteome</keyword>
<dbReference type="GO" id="GO:0005840">
    <property type="term" value="C:ribosome"/>
    <property type="evidence" value="ECO:0007669"/>
    <property type="project" value="UniProtKB-KW"/>
</dbReference>
<evidence type="ECO:0000313" key="3">
    <source>
        <dbReference type="Proteomes" id="UP000520814"/>
    </source>
</evidence>
<dbReference type="SUPFAM" id="SSF55729">
    <property type="entry name" value="Acyl-CoA N-acyltransferases (Nat)"/>
    <property type="match status" value="1"/>
</dbReference>
<keyword evidence="2" id="KW-0687">Ribonucleoprotein</keyword>
<dbReference type="Gene3D" id="3.40.630.90">
    <property type="match status" value="1"/>
</dbReference>
<dbReference type="RefSeq" id="WP_184202865.1">
    <property type="nucleotide sequence ID" value="NZ_JACHGW010000005.1"/>
</dbReference>
<dbReference type="Proteomes" id="UP000520814">
    <property type="component" value="Unassembled WGS sequence"/>
</dbReference>
<organism evidence="2 3">
    <name type="scientific">Armatimonas rosea</name>
    <dbReference type="NCBI Taxonomy" id="685828"/>
    <lineage>
        <taxon>Bacteria</taxon>
        <taxon>Bacillati</taxon>
        <taxon>Armatimonadota</taxon>
        <taxon>Armatimonadia</taxon>
        <taxon>Armatimonadales</taxon>
        <taxon>Armatimonadaceae</taxon>
        <taxon>Armatimonas</taxon>
    </lineage>
</organism>
<dbReference type="InterPro" id="IPR041496">
    <property type="entry name" value="YitH/HolE_GNAT"/>
</dbReference>
<evidence type="ECO:0000313" key="2">
    <source>
        <dbReference type="EMBL" id="MBB6052998.1"/>
    </source>
</evidence>
<keyword evidence="2" id="KW-0689">Ribosomal protein</keyword>
<dbReference type="CDD" id="cd04301">
    <property type="entry name" value="NAT_SF"/>
    <property type="match status" value="1"/>
</dbReference>
<feature type="domain" description="N-acetyltransferase" evidence="1">
    <location>
        <begin position="4"/>
        <end position="157"/>
    </location>
</feature>
<dbReference type="GO" id="GO:0016747">
    <property type="term" value="F:acyltransferase activity, transferring groups other than amino-acyl groups"/>
    <property type="evidence" value="ECO:0007669"/>
    <property type="project" value="InterPro"/>
</dbReference>
<name>A0A7W9W8Q7_ARMRO</name>
<dbReference type="EMBL" id="JACHGW010000005">
    <property type="protein sequence ID" value="MBB6052998.1"/>
    <property type="molecule type" value="Genomic_DNA"/>
</dbReference>
<dbReference type="Pfam" id="PF00583">
    <property type="entry name" value="Acetyltransf_1"/>
    <property type="match status" value="1"/>
</dbReference>
<dbReference type="Gene3D" id="3.40.630.30">
    <property type="match status" value="1"/>
</dbReference>
<gene>
    <name evidence="2" type="ORF">HNQ39_004830</name>
</gene>
<sequence>MATILLRRLQPSEWQWEAQLIAYSTNAWYQASGKPAIFSGDPTHCQIFCQVYEALDPGCCIVAEDTEIGALVGSCFYHPRPSHISVGIVNTHPGYFGHGIARQMLDEVLQLAEEQGKPLRLVSSAMNLDSFSLYTRSGFVPRLLFQDMLLPDTSRLPAPDPRVRPITPADVPALVALEQELVGIDRSKDFAYFTENTLGIWSGSLWEEAGKVEGFLFAVAHPASNMLGPGVARNDTVAAALLAQERLKHPGNPVFLVPASAEGLIQTLYRWGARNCELHVAQVRGAWQEPKGIVFPSFLPESG</sequence>
<dbReference type="PROSITE" id="PS51186">
    <property type="entry name" value="GNAT"/>
    <property type="match status" value="1"/>
</dbReference>
<evidence type="ECO:0000259" key="1">
    <source>
        <dbReference type="PROSITE" id="PS51186"/>
    </source>
</evidence>
<proteinExistence type="predicted"/>
<dbReference type="InterPro" id="IPR016181">
    <property type="entry name" value="Acyl_CoA_acyltransferase"/>
</dbReference>
<dbReference type="Pfam" id="PF18014">
    <property type="entry name" value="Acetyltransf_18"/>
    <property type="match status" value="1"/>
</dbReference>
<dbReference type="InterPro" id="IPR000182">
    <property type="entry name" value="GNAT_dom"/>
</dbReference>
<reference evidence="2 3" key="1">
    <citation type="submission" date="2020-08" db="EMBL/GenBank/DDBJ databases">
        <title>Genomic Encyclopedia of Type Strains, Phase IV (KMG-IV): sequencing the most valuable type-strain genomes for metagenomic binning, comparative biology and taxonomic classification.</title>
        <authorList>
            <person name="Goeker M."/>
        </authorList>
    </citation>
    <scope>NUCLEOTIDE SEQUENCE [LARGE SCALE GENOMIC DNA]</scope>
    <source>
        <strain evidence="2 3">DSM 23562</strain>
    </source>
</reference>
<protein>
    <submittedName>
        <fullName evidence="2">Ribosomal protein S18 acetylase RimI-like enzyme</fullName>
    </submittedName>
</protein>